<dbReference type="SUPFAM" id="SSF110324">
    <property type="entry name" value="Ribosomal L27 protein-like"/>
    <property type="match status" value="1"/>
</dbReference>
<protein>
    <recommendedName>
        <fullName evidence="8">S1 motif domain-containing protein</fullName>
    </recommendedName>
</protein>
<dbReference type="PANTHER" id="PTHR12686:SF8">
    <property type="entry name" value="EXOSOME COMPLEX COMPONENT CSL4"/>
    <property type="match status" value="1"/>
</dbReference>
<feature type="domain" description="Exosome complex component N-terminal" evidence="5">
    <location>
        <begin position="14"/>
        <end position="50"/>
    </location>
</feature>
<evidence type="ECO:0000259" key="5">
    <source>
        <dbReference type="Pfam" id="PF14382"/>
    </source>
</evidence>
<evidence type="ECO:0000313" key="7">
    <source>
        <dbReference type="Proteomes" id="UP000218231"/>
    </source>
</evidence>
<comment type="caution">
    <text evidence="6">The sequence shown here is derived from an EMBL/GenBank/DDBJ whole genome shotgun (WGS) entry which is preliminary data.</text>
</comment>
<dbReference type="OrthoDB" id="440760at2759"/>
<evidence type="ECO:0000256" key="3">
    <source>
        <dbReference type="ARBA" id="ARBA00022835"/>
    </source>
</evidence>
<accession>A0A2A2KXH0</accession>
<evidence type="ECO:0000313" key="6">
    <source>
        <dbReference type="EMBL" id="PAV78655.1"/>
    </source>
</evidence>
<keyword evidence="3" id="KW-0271">Exosome</keyword>
<dbReference type="InterPro" id="IPR019495">
    <property type="entry name" value="EXOSC1_C"/>
</dbReference>
<dbReference type="GO" id="GO:0003723">
    <property type="term" value="F:RNA binding"/>
    <property type="evidence" value="ECO:0007669"/>
    <property type="project" value="InterPro"/>
</dbReference>
<dbReference type="Pfam" id="PF10447">
    <property type="entry name" value="EXOSC1"/>
    <property type="match status" value="1"/>
</dbReference>
<gene>
    <name evidence="6" type="ORF">WR25_15462</name>
</gene>
<dbReference type="GO" id="GO:0006396">
    <property type="term" value="P:RNA processing"/>
    <property type="evidence" value="ECO:0007669"/>
    <property type="project" value="InterPro"/>
</dbReference>
<keyword evidence="7" id="KW-1185">Reference proteome</keyword>
<keyword evidence="2" id="KW-0963">Cytoplasm</keyword>
<dbReference type="Proteomes" id="UP000218231">
    <property type="component" value="Unassembled WGS sequence"/>
</dbReference>
<dbReference type="InterPro" id="IPR025721">
    <property type="entry name" value="Exosome_cplx_N_dom"/>
</dbReference>
<dbReference type="AlphaFoldDB" id="A0A2A2KXH0"/>
<dbReference type="InterPro" id="IPR039771">
    <property type="entry name" value="Csl4"/>
</dbReference>
<evidence type="ECO:0008006" key="8">
    <source>
        <dbReference type="Google" id="ProtNLM"/>
    </source>
</evidence>
<feature type="domain" description="Exosome complex component CSL4 C-terminal" evidence="4">
    <location>
        <begin position="109"/>
        <end position="147"/>
    </location>
</feature>
<dbReference type="Pfam" id="PF14382">
    <property type="entry name" value="ECR1_N"/>
    <property type="match status" value="1"/>
</dbReference>
<name>A0A2A2KXH0_9BILA</name>
<dbReference type="GO" id="GO:0005730">
    <property type="term" value="C:nucleolus"/>
    <property type="evidence" value="ECO:0007669"/>
    <property type="project" value="UniProtKB-SubCell"/>
</dbReference>
<dbReference type="InterPro" id="IPR012340">
    <property type="entry name" value="NA-bd_OB-fold"/>
</dbReference>
<dbReference type="PANTHER" id="PTHR12686">
    <property type="entry name" value="3'-5' EXORIBONUCLEASE CSL4-RELATED"/>
    <property type="match status" value="1"/>
</dbReference>
<comment type="subcellular location">
    <subcellularLocation>
        <location evidence="1">Nucleus</location>
        <location evidence="1">Nucleolus</location>
    </subcellularLocation>
</comment>
<dbReference type="Gene3D" id="2.40.50.140">
    <property type="entry name" value="Nucleic acid-binding proteins"/>
    <property type="match status" value="1"/>
</dbReference>
<dbReference type="SUPFAM" id="SSF50249">
    <property type="entry name" value="Nucleic acid-binding proteins"/>
    <property type="match status" value="1"/>
</dbReference>
<sequence>MTSMETDVASSSRVVIPGESLFPSAEDLRPGKGTYELHGHIYSSLLGYVYVREDTTDSRNIRVIEVRRNEERHQHVSPHIGAIVTAKVINIGPRYAKCQLLSVEDTILGGDYTALLRKEDIRSTERDKIEISECVLPGDILLARVISFGDTVTSFLISTAEEQLGVVMATGETGEKMMTKDWNTVQGVETGRVETRKIAKVPNLNLHSTTKAK</sequence>
<reference evidence="6 7" key="1">
    <citation type="journal article" date="2017" name="Curr. Biol.">
        <title>Genome architecture and evolution of a unichromosomal asexual nematode.</title>
        <authorList>
            <person name="Fradin H."/>
            <person name="Zegar C."/>
            <person name="Gutwein M."/>
            <person name="Lucas J."/>
            <person name="Kovtun M."/>
            <person name="Corcoran D."/>
            <person name="Baugh L.R."/>
            <person name="Kiontke K."/>
            <person name="Gunsalus K."/>
            <person name="Fitch D.H."/>
            <person name="Piano F."/>
        </authorList>
    </citation>
    <scope>NUCLEOTIDE SEQUENCE [LARGE SCALE GENOMIC DNA]</scope>
    <source>
        <strain evidence="6">PF1309</strain>
    </source>
</reference>
<dbReference type="GO" id="GO:0005737">
    <property type="term" value="C:cytoplasm"/>
    <property type="evidence" value="ECO:0007669"/>
    <property type="project" value="TreeGrafter"/>
</dbReference>
<organism evidence="6 7">
    <name type="scientific">Diploscapter pachys</name>
    <dbReference type="NCBI Taxonomy" id="2018661"/>
    <lineage>
        <taxon>Eukaryota</taxon>
        <taxon>Metazoa</taxon>
        <taxon>Ecdysozoa</taxon>
        <taxon>Nematoda</taxon>
        <taxon>Chromadorea</taxon>
        <taxon>Rhabditida</taxon>
        <taxon>Rhabditina</taxon>
        <taxon>Rhabditomorpha</taxon>
        <taxon>Rhabditoidea</taxon>
        <taxon>Rhabditidae</taxon>
        <taxon>Diploscapter</taxon>
    </lineage>
</organism>
<dbReference type="STRING" id="2018661.A0A2A2KXH0"/>
<proteinExistence type="predicted"/>
<evidence type="ECO:0000256" key="2">
    <source>
        <dbReference type="ARBA" id="ARBA00022490"/>
    </source>
</evidence>
<dbReference type="Gene3D" id="2.40.50.100">
    <property type="match status" value="1"/>
</dbReference>
<evidence type="ECO:0000256" key="1">
    <source>
        <dbReference type="ARBA" id="ARBA00004604"/>
    </source>
</evidence>
<dbReference type="GO" id="GO:0000176">
    <property type="term" value="C:nuclear exosome (RNase complex)"/>
    <property type="evidence" value="ECO:0007669"/>
    <property type="project" value="TreeGrafter"/>
</dbReference>
<evidence type="ECO:0000259" key="4">
    <source>
        <dbReference type="Pfam" id="PF10447"/>
    </source>
</evidence>
<dbReference type="EMBL" id="LIAE01007542">
    <property type="protein sequence ID" value="PAV78655.1"/>
    <property type="molecule type" value="Genomic_DNA"/>
</dbReference>